<comment type="caution">
    <text evidence="1">The sequence shown here is derived from an EMBL/GenBank/DDBJ whole genome shotgun (WGS) entry which is preliminary data.</text>
</comment>
<name>A0A5B7E8F3_PORTR</name>
<evidence type="ECO:0000313" key="2">
    <source>
        <dbReference type="Proteomes" id="UP000324222"/>
    </source>
</evidence>
<dbReference type="EMBL" id="VSRR010002104">
    <property type="protein sequence ID" value="MPC29627.1"/>
    <property type="molecule type" value="Genomic_DNA"/>
</dbReference>
<dbReference type="OrthoDB" id="79687at2759"/>
<sequence>MESNIDIELSAYNECGALVAGWCLSACSFVLLDLRGNTVHLPTRPRRSLDLHYSQALSRTLVSGGPTCGGSLYSSRRHNPSPPLCLSPQVNHGCHSGCVLLPVCFALCAATGSWRPCLSQVVSVSASTLSCLSWSICVCLCLCVQKVQVDHNLQINFEVRV</sequence>
<accession>A0A5B7E8F3</accession>
<gene>
    <name evidence="1" type="ORF">E2C01_022871</name>
</gene>
<reference evidence="1 2" key="1">
    <citation type="submission" date="2019-05" db="EMBL/GenBank/DDBJ databases">
        <title>Another draft genome of Portunus trituberculatus and its Hox gene families provides insights of decapod evolution.</title>
        <authorList>
            <person name="Jeong J.-H."/>
            <person name="Song I."/>
            <person name="Kim S."/>
            <person name="Choi T."/>
            <person name="Kim D."/>
            <person name="Ryu S."/>
            <person name="Kim W."/>
        </authorList>
    </citation>
    <scope>NUCLEOTIDE SEQUENCE [LARGE SCALE GENOMIC DNA]</scope>
    <source>
        <tissue evidence="1">Muscle</tissue>
    </source>
</reference>
<evidence type="ECO:0000313" key="1">
    <source>
        <dbReference type="EMBL" id="MPC29627.1"/>
    </source>
</evidence>
<proteinExistence type="predicted"/>
<protein>
    <submittedName>
        <fullName evidence="1">Uncharacterized protein</fullName>
    </submittedName>
</protein>
<dbReference type="Proteomes" id="UP000324222">
    <property type="component" value="Unassembled WGS sequence"/>
</dbReference>
<organism evidence="1 2">
    <name type="scientific">Portunus trituberculatus</name>
    <name type="common">Swimming crab</name>
    <name type="synonym">Neptunus trituberculatus</name>
    <dbReference type="NCBI Taxonomy" id="210409"/>
    <lineage>
        <taxon>Eukaryota</taxon>
        <taxon>Metazoa</taxon>
        <taxon>Ecdysozoa</taxon>
        <taxon>Arthropoda</taxon>
        <taxon>Crustacea</taxon>
        <taxon>Multicrustacea</taxon>
        <taxon>Malacostraca</taxon>
        <taxon>Eumalacostraca</taxon>
        <taxon>Eucarida</taxon>
        <taxon>Decapoda</taxon>
        <taxon>Pleocyemata</taxon>
        <taxon>Brachyura</taxon>
        <taxon>Eubrachyura</taxon>
        <taxon>Portunoidea</taxon>
        <taxon>Portunidae</taxon>
        <taxon>Portuninae</taxon>
        <taxon>Portunus</taxon>
    </lineage>
</organism>
<keyword evidence="2" id="KW-1185">Reference proteome</keyword>
<dbReference type="AlphaFoldDB" id="A0A5B7E8F3"/>